<protein>
    <submittedName>
        <fullName evidence="1">Histidine phosphatase family protein</fullName>
        <ecNumber evidence="1">3.1.3.-</ecNumber>
    </submittedName>
</protein>
<reference evidence="1 2" key="1">
    <citation type="submission" date="2023-06" db="EMBL/GenBank/DDBJ databases">
        <title>Rock-solubilizing bacteria, Microbacterium invictum, promotes re-establishment of vegetation in rocky wasteland by accelerating rock bio-weathering and reshaping soil bacterial community.</title>
        <authorList>
            <person name="Liu C."/>
        </authorList>
    </citation>
    <scope>NUCLEOTIDE SEQUENCE [LARGE SCALE GENOMIC DNA]</scope>
    <source>
        <strain evidence="1 2">X-18</strain>
    </source>
</reference>
<dbReference type="InterPro" id="IPR029033">
    <property type="entry name" value="His_PPase_superfam"/>
</dbReference>
<accession>A0ABZ0V7J0</accession>
<dbReference type="PANTHER" id="PTHR48100">
    <property type="entry name" value="BROAD-SPECIFICITY PHOSPHATASE YOR283W-RELATED"/>
    <property type="match status" value="1"/>
</dbReference>
<evidence type="ECO:0000313" key="2">
    <source>
        <dbReference type="Proteomes" id="UP001324533"/>
    </source>
</evidence>
<sequence length="208" mass="22586">MSSLIMVRHGETEWNRAGRIQGLTDIPLNDTGRAQARRAAEDLRDELRAAGADAADDAVIVSSDLARAAETADIIAAALGLGTPRRYAGLRERAYGEAEGLLTEEFQRRWGPWHLADVPGAETRHDLRGRALEALALARHDAVDAHTVAVADLRLIVVAHGALIREVIGHATDDRLPEPGVRLPNGSLHRFAVEDDALRLVMPLDVTR</sequence>
<dbReference type="PANTHER" id="PTHR48100:SF59">
    <property type="entry name" value="ADENOSYLCOBALAMIN_ALPHA-RIBAZOLE PHOSPHATASE"/>
    <property type="match status" value="1"/>
</dbReference>
<dbReference type="GO" id="GO:0016787">
    <property type="term" value="F:hydrolase activity"/>
    <property type="evidence" value="ECO:0007669"/>
    <property type="project" value="UniProtKB-KW"/>
</dbReference>
<dbReference type="EC" id="3.1.3.-" evidence="1"/>
<keyword evidence="2" id="KW-1185">Reference proteome</keyword>
<dbReference type="CDD" id="cd07067">
    <property type="entry name" value="HP_PGM_like"/>
    <property type="match status" value="1"/>
</dbReference>
<dbReference type="RefSeq" id="WP_322409203.1">
    <property type="nucleotide sequence ID" value="NZ_CP139779.1"/>
</dbReference>
<dbReference type="InterPro" id="IPR001345">
    <property type="entry name" value="PG/BPGM_mutase_AS"/>
</dbReference>
<dbReference type="Gene3D" id="3.40.50.1240">
    <property type="entry name" value="Phosphoglycerate mutase-like"/>
    <property type="match status" value="1"/>
</dbReference>
<dbReference type="InterPro" id="IPR013078">
    <property type="entry name" value="His_Pase_superF_clade-1"/>
</dbReference>
<proteinExistence type="predicted"/>
<dbReference type="PROSITE" id="PS00175">
    <property type="entry name" value="PG_MUTASE"/>
    <property type="match status" value="1"/>
</dbReference>
<dbReference type="SUPFAM" id="SSF53254">
    <property type="entry name" value="Phosphoglycerate mutase-like"/>
    <property type="match status" value="1"/>
</dbReference>
<gene>
    <name evidence="1" type="ORF">T9R20_10190</name>
</gene>
<name>A0ABZ0V7J0_9MICO</name>
<dbReference type="SMART" id="SM00855">
    <property type="entry name" value="PGAM"/>
    <property type="match status" value="1"/>
</dbReference>
<dbReference type="EMBL" id="CP139779">
    <property type="protein sequence ID" value="WQB69079.1"/>
    <property type="molecule type" value="Genomic_DNA"/>
</dbReference>
<evidence type="ECO:0000313" key="1">
    <source>
        <dbReference type="EMBL" id="WQB69079.1"/>
    </source>
</evidence>
<dbReference type="InterPro" id="IPR050275">
    <property type="entry name" value="PGM_Phosphatase"/>
</dbReference>
<dbReference type="Pfam" id="PF00300">
    <property type="entry name" value="His_Phos_1"/>
    <property type="match status" value="1"/>
</dbReference>
<dbReference type="Proteomes" id="UP001324533">
    <property type="component" value="Chromosome"/>
</dbReference>
<organism evidence="1 2">
    <name type="scientific">Microbacterium invictum</name>
    <dbReference type="NCBI Taxonomy" id="515415"/>
    <lineage>
        <taxon>Bacteria</taxon>
        <taxon>Bacillati</taxon>
        <taxon>Actinomycetota</taxon>
        <taxon>Actinomycetes</taxon>
        <taxon>Micrococcales</taxon>
        <taxon>Microbacteriaceae</taxon>
        <taxon>Microbacterium</taxon>
    </lineage>
</organism>
<keyword evidence="1" id="KW-0378">Hydrolase</keyword>